<sequence>EIHRPSISLCDAIPGSSTDSCKDCPVHNRKLLDLNDKSNPSCPVSSMFTTSPHSETQAFNGR</sequence>
<accession>A0A8X6LHD7</accession>
<evidence type="ECO:0000313" key="3">
    <source>
        <dbReference type="Proteomes" id="UP000887116"/>
    </source>
</evidence>
<gene>
    <name evidence="2" type="ORF">TNCT_464932</name>
</gene>
<comment type="caution">
    <text evidence="2">The sequence shown here is derived from an EMBL/GenBank/DDBJ whole genome shotgun (WGS) entry which is preliminary data.</text>
</comment>
<organism evidence="2 3">
    <name type="scientific">Trichonephila clavata</name>
    <name type="common">Joro spider</name>
    <name type="synonym">Nephila clavata</name>
    <dbReference type="NCBI Taxonomy" id="2740835"/>
    <lineage>
        <taxon>Eukaryota</taxon>
        <taxon>Metazoa</taxon>
        <taxon>Ecdysozoa</taxon>
        <taxon>Arthropoda</taxon>
        <taxon>Chelicerata</taxon>
        <taxon>Arachnida</taxon>
        <taxon>Araneae</taxon>
        <taxon>Araneomorphae</taxon>
        <taxon>Entelegynae</taxon>
        <taxon>Araneoidea</taxon>
        <taxon>Nephilidae</taxon>
        <taxon>Trichonephila</taxon>
    </lineage>
</organism>
<name>A0A8X6LHD7_TRICU</name>
<evidence type="ECO:0000256" key="1">
    <source>
        <dbReference type="SAM" id="MobiDB-lite"/>
    </source>
</evidence>
<reference evidence="2" key="1">
    <citation type="submission" date="2020-07" db="EMBL/GenBank/DDBJ databases">
        <title>Multicomponent nature underlies the extraordinary mechanical properties of spider dragline silk.</title>
        <authorList>
            <person name="Kono N."/>
            <person name="Nakamura H."/>
            <person name="Mori M."/>
            <person name="Yoshida Y."/>
            <person name="Ohtoshi R."/>
            <person name="Malay A.D."/>
            <person name="Moran D.A.P."/>
            <person name="Tomita M."/>
            <person name="Numata K."/>
            <person name="Arakawa K."/>
        </authorList>
    </citation>
    <scope>NUCLEOTIDE SEQUENCE</scope>
</reference>
<dbReference type="EMBL" id="BMAO01016425">
    <property type="protein sequence ID" value="GFR08427.1"/>
    <property type="molecule type" value="Genomic_DNA"/>
</dbReference>
<keyword evidence="3" id="KW-1185">Reference proteome</keyword>
<feature type="region of interest" description="Disordered" evidence="1">
    <location>
        <begin position="43"/>
        <end position="62"/>
    </location>
</feature>
<protein>
    <submittedName>
        <fullName evidence="2">Uncharacterized protein</fullName>
    </submittedName>
</protein>
<dbReference type="Proteomes" id="UP000887116">
    <property type="component" value="Unassembled WGS sequence"/>
</dbReference>
<evidence type="ECO:0000313" key="2">
    <source>
        <dbReference type="EMBL" id="GFR08427.1"/>
    </source>
</evidence>
<proteinExistence type="predicted"/>
<feature type="non-terminal residue" evidence="2">
    <location>
        <position position="1"/>
    </location>
</feature>
<dbReference type="AlphaFoldDB" id="A0A8X6LHD7"/>